<sequence length="40" mass="4444">MSCVNCDTDTRAYTLRAHVNDADSDVDLTFCSTDCLADWV</sequence>
<dbReference type="Proteomes" id="UP000001746">
    <property type="component" value="Chromosome"/>
</dbReference>
<evidence type="ECO:0000313" key="2">
    <source>
        <dbReference type="Proteomes" id="UP000001746"/>
    </source>
</evidence>
<dbReference type="eggNOG" id="arCOG10303">
    <property type="taxonomic scope" value="Archaea"/>
</dbReference>
<proteinExistence type="predicted"/>
<dbReference type="HOGENOM" id="CLU_3263902_0_0_2"/>
<protein>
    <recommendedName>
        <fullName evidence="3">MYM-type domain-containing protein</fullName>
    </recommendedName>
</protein>
<reference evidence="1 2" key="1">
    <citation type="journal article" date="2009" name="Stand. Genomic Sci.">
        <title>Complete genome sequence of Halomicrobium mukohataei type strain (arg-2).</title>
        <authorList>
            <person name="Tindall B.J."/>
            <person name="Schneider S."/>
            <person name="Lapidus A."/>
            <person name="Copeland A."/>
            <person name="Glavina Del Rio T."/>
            <person name="Nolan M."/>
            <person name="Lucas S."/>
            <person name="Chen F."/>
            <person name="Tice H."/>
            <person name="Cheng J.F."/>
            <person name="Saunders E."/>
            <person name="Bruce D."/>
            <person name="Goodwin L."/>
            <person name="Pitluck S."/>
            <person name="Mikhailova N."/>
            <person name="Pati A."/>
            <person name="Ivanova N."/>
            <person name="Mavrommatis K."/>
            <person name="Chen A."/>
            <person name="Palaniappan K."/>
            <person name="Chain P."/>
            <person name="Land M."/>
            <person name="Hauser L."/>
            <person name="Chang Y.J."/>
            <person name="Jeffries C.D."/>
            <person name="Brettin T."/>
            <person name="Han C."/>
            <person name="Rohde M."/>
            <person name="Goker M."/>
            <person name="Bristow J."/>
            <person name="Eisen J.A."/>
            <person name="Markowitz V."/>
            <person name="Hugenholtz P."/>
            <person name="Klenk H.P."/>
            <person name="Kyrpides N.C."/>
            <person name="Detter J.C."/>
        </authorList>
    </citation>
    <scope>NUCLEOTIDE SEQUENCE [LARGE SCALE GENOMIC DNA]</scope>
    <source>
        <strain evidence="2">ATCC 700874 / DSM 12286 / JCM 9738 / NCIMB 13541</strain>
    </source>
</reference>
<dbReference type="EMBL" id="CP001688">
    <property type="protein sequence ID" value="ACV49242.1"/>
    <property type="molecule type" value="Genomic_DNA"/>
</dbReference>
<evidence type="ECO:0008006" key="3">
    <source>
        <dbReference type="Google" id="ProtNLM"/>
    </source>
</evidence>
<dbReference type="KEGG" id="hmu:Hmuk_3137"/>
<dbReference type="STRING" id="485914.Hmuk_3137"/>
<evidence type="ECO:0000313" key="1">
    <source>
        <dbReference type="EMBL" id="ACV49242.1"/>
    </source>
</evidence>
<organism evidence="1 2">
    <name type="scientific">Halomicrobium mukohataei (strain ATCC 700874 / DSM 12286 / JCM 9738 / NCIMB 13541)</name>
    <name type="common">Haloarcula mukohataei</name>
    <dbReference type="NCBI Taxonomy" id="485914"/>
    <lineage>
        <taxon>Archaea</taxon>
        <taxon>Methanobacteriati</taxon>
        <taxon>Methanobacteriota</taxon>
        <taxon>Stenosarchaea group</taxon>
        <taxon>Halobacteria</taxon>
        <taxon>Halobacteriales</taxon>
        <taxon>Haloarculaceae</taxon>
        <taxon>Halomicrobium</taxon>
    </lineage>
</organism>
<name>C7P2C7_HALMD</name>
<gene>
    <name evidence="1" type="ordered locus">Hmuk_3137</name>
</gene>
<keyword evidence="2" id="KW-1185">Reference proteome</keyword>
<dbReference type="AlphaFoldDB" id="C7P2C7"/>
<accession>C7P2C7</accession>